<evidence type="ECO:0000256" key="1">
    <source>
        <dbReference type="SAM" id="MobiDB-lite"/>
    </source>
</evidence>
<dbReference type="AlphaFoldDB" id="A0AAQ4DGM5"/>
<dbReference type="EMBL" id="JARKHS020030925">
    <property type="protein sequence ID" value="KAK8761615.1"/>
    <property type="molecule type" value="Genomic_DNA"/>
</dbReference>
<evidence type="ECO:0000313" key="2">
    <source>
        <dbReference type="EMBL" id="KAK8761615.1"/>
    </source>
</evidence>
<gene>
    <name evidence="2" type="ORF">V5799_027119</name>
</gene>
<dbReference type="Proteomes" id="UP001321473">
    <property type="component" value="Unassembled WGS sequence"/>
</dbReference>
<feature type="region of interest" description="Disordered" evidence="1">
    <location>
        <begin position="551"/>
        <end position="600"/>
    </location>
</feature>
<reference evidence="2 3" key="1">
    <citation type="journal article" date="2023" name="Arcadia Sci">
        <title>De novo assembly of a long-read Amblyomma americanum tick genome.</title>
        <authorList>
            <person name="Chou S."/>
            <person name="Poskanzer K.E."/>
            <person name="Rollins M."/>
            <person name="Thuy-Boun P.S."/>
        </authorList>
    </citation>
    <scope>NUCLEOTIDE SEQUENCE [LARGE SCALE GENOMIC DNA]</scope>
    <source>
        <strain evidence="2">F_SG_1</strain>
        <tissue evidence="2">Salivary glands</tissue>
    </source>
</reference>
<evidence type="ECO:0000313" key="3">
    <source>
        <dbReference type="Proteomes" id="UP001321473"/>
    </source>
</evidence>
<name>A0AAQ4DGM5_AMBAM</name>
<accession>A0AAQ4DGM5</accession>
<organism evidence="2 3">
    <name type="scientific">Amblyomma americanum</name>
    <name type="common">Lone star tick</name>
    <dbReference type="NCBI Taxonomy" id="6943"/>
    <lineage>
        <taxon>Eukaryota</taxon>
        <taxon>Metazoa</taxon>
        <taxon>Ecdysozoa</taxon>
        <taxon>Arthropoda</taxon>
        <taxon>Chelicerata</taxon>
        <taxon>Arachnida</taxon>
        <taxon>Acari</taxon>
        <taxon>Parasitiformes</taxon>
        <taxon>Ixodida</taxon>
        <taxon>Ixodoidea</taxon>
        <taxon>Ixodidae</taxon>
        <taxon>Amblyomminae</taxon>
        <taxon>Amblyomma</taxon>
    </lineage>
</organism>
<comment type="caution">
    <text evidence="2">The sequence shown here is derived from an EMBL/GenBank/DDBJ whole genome shotgun (WGS) entry which is preliminary data.</text>
</comment>
<protein>
    <submittedName>
        <fullName evidence="2">Uncharacterized protein</fullName>
    </submittedName>
</protein>
<feature type="compositionally biased region" description="Polar residues" evidence="1">
    <location>
        <begin position="552"/>
        <end position="572"/>
    </location>
</feature>
<proteinExistence type="predicted"/>
<keyword evidence="3" id="KW-1185">Reference proteome</keyword>
<sequence length="739" mass="80750">MSKQLCPQLKLHAVGRTCSPSSTSSQAAAEIITEPGLSRSRLTMSTAEMNLTAGLWLMLFVQKRVSGWPVRELMTTLGALVDDEQLAPYLAPGAENKFRRFVREIPSHFHYDAQDDTVALVKDSPSTAADRWLVRYLAQQTQASEGGLEMGAETSAKCQSAVLKCMADHLGLVYGGNLNVFFRTHPRDFIVDESGTRVRLPRSFHEESMTTFAKEENLVLFFIDLLQKIGATKDKPCNVHTLTKYLPFMKSAERNLLQEGYRGNLNAFFLLNTAQFATTKAEKGSVFLKNRDPDYGLALFLKQQVHILSTCASGHSAKVPLADLASRVKHSPSPIARPFFGIKSVGKKLRDIAQRHPALFHVDESGEKLWLREECPPRPEGQWNADAELLSVAYFIHVLKHIDATSPTRAICFNYIVRAVSAAPPSCKEYLESAYPALEVIGLFHLYPGIFDLSSVNRVCLKTTEEAPDTKSAPAVPETESNDGCAEKQAVLYAAKLLKYVPDLNPDLLAICVESGSLDVRSYCMATVKGRLLSVIKSGRAALSSAEWAQLPNPTQASVSEKTTSEASTQTVAEPMPLPVKSEPDKKAASKKKKTVQDLGQKANVPTVLVSKTSKKKAAKVSVVSDNAAHNVSVVSASPGCSNSTAVSGTEKPQKAEQQIVLFEQAQTVGGHSVRGELLAVLERLAKLSPQNHEDEASAEKLPHTVHTIKDCETGKTSKTVSKITMEVSKVTMYKTEDP</sequence>